<protein>
    <recommendedName>
        <fullName evidence="3">PPM-type phosphatase domain-containing protein</fullName>
    </recommendedName>
</protein>
<reference evidence="1 2" key="1">
    <citation type="journal article" date="2015" name="Int. J. Syst. Evol. Microbiol.">
        <title>Description of Sphingopyxis fribergensis sp. nov. - a soil bacterium with the ability to degrade styrene and phenylacetic acid.</title>
        <authorList>
            <person name="Oelschlagel M."/>
            <person name="Ruckert C."/>
            <person name="Kalinowski J."/>
            <person name="Schmidt G."/>
            <person name="Schlomann M."/>
            <person name="Tischler D."/>
        </authorList>
    </citation>
    <scope>NUCLEOTIDE SEQUENCE [LARGE SCALE GENOMIC DNA]</scope>
    <source>
        <strain evidence="1 2">Kp5.2</strain>
        <plasmid evidence="1">pSfKp5.2</plasmid>
    </source>
</reference>
<dbReference type="HOGENOM" id="CLU_067299_1_0_5"/>
<accession>A0A0A7PNQ7</accession>
<gene>
    <name evidence="1" type="ORF">SKP52_24065</name>
</gene>
<dbReference type="Gene3D" id="3.60.40.10">
    <property type="entry name" value="PPM-type phosphatase domain"/>
    <property type="match status" value="1"/>
</dbReference>
<evidence type="ECO:0008006" key="3">
    <source>
        <dbReference type="Google" id="ProtNLM"/>
    </source>
</evidence>
<proteinExistence type="predicted"/>
<evidence type="ECO:0000313" key="1">
    <source>
        <dbReference type="EMBL" id="AJA11655.1"/>
    </source>
</evidence>
<name>A0A0A7PNQ7_9SPHN</name>
<keyword evidence="1" id="KW-0614">Plasmid</keyword>
<dbReference type="AlphaFoldDB" id="A0A0A7PNQ7"/>
<sequence length="290" mass="31940">MFNVRLAETRSGAAANEDVVGYTDFAAWVIDGASGIGENLVSAVSDAQWFAQRVDRELRDLLASKPTMPFEDLFAAVIRHCRSSYSTLARRPPAGRHELPSAAIAFVRALPEKVELATLGDCRIAYRSLGGEEFAEHGDGGNIGPFEHRTKALARSILAERPEISAAELFEELRPQLVQNRAFMNVDGGYWVLGLQMEAIERADRAELPAGDWAIALASDGFLRLADMFAHLGASDLLSIENRAEFEKCYSDLRNLEQVDGSLRRHPRAKISDDVSFIRIDVHTNSVPNG</sequence>
<evidence type="ECO:0000313" key="2">
    <source>
        <dbReference type="Proteomes" id="UP000030907"/>
    </source>
</evidence>
<organism evidence="1 2">
    <name type="scientific">Sphingopyxis fribergensis</name>
    <dbReference type="NCBI Taxonomy" id="1515612"/>
    <lineage>
        <taxon>Bacteria</taxon>
        <taxon>Pseudomonadati</taxon>
        <taxon>Pseudomonadota</taxon>
        <taxon>Alphaproteobacteria</taxon>
        <taxon>Sphingomonadales</taxon>
        <taxon>Sphingomonadaceae</taxon>
        <taxon>Sphingopyxis</taxon>
    </lineage>
</organism>
<dbReference type="InterPro" id="IPR036457">
    <property type="entry name" value="PPM-type-like_dom_sf"/>
</dbReference>
<dbReference type="SUPFAM" id="SSF81606">
    <property type="entry name" value="PP2C-like"/>
    <property type="match status" value="1"/>
</dbReference>
<dbReference type="EMBL" id="CP009123">
    <property type="protein sequence ID" value="AJA11655.1"/>
    <property type="molecule type" value="Genomic_DNA"/>
</dbReference>
<dbReference type="OrthoDB" id="1755431at2"/>
<geneLocation type="plasmid" evidence="1 2">
    <name>pSfKp5.2</name>
</geneLocation>
<keyword evidence="2" id="KW-1185">Reference proteome</keyword>
<dbReference type="RefSeq" id="WP_040110192.1">
    <property type="nucleotide sequence ID" value="NZ_CP009123.1"/>
</dbReference>
<dbReference type="Proteomes" id="UP000030907">
    <property type="component" value="Plasmid pSfKp5.2"/>
</dbReference>
<dbReference type="KEGG" id="sphk:SKP52_24065"/>